<feature type="domain" description="EAL" evidence="1">
    <location>
        <begin position="316"/>
        <end position="570"/>
    </location>
</feature>
<sequence>MVNPEQKAERKDDGLQRIQGANVLLAIHNPNNLALLREQLSSDFRIYENPSDIDNIEFDLAIIDIPSLEQYKDALQDKKTRCEPTLLPVMLMLSKRDLKHKLRPYLALVDEFITMPVDKVEFMERVVMLLRARFLAISQRDKLYYLATHDRVTGLPNEQRCIEHVTDTILSASVLNQPVYVIVFSINLDQVFKSFGHSGLDQAAVICSQRAVSAITDNDKLFRLTTDTWCLVNPPGQNSLNHTLSVCQQLISALSVPVSIEHDLIHLDIAIGVSHYPDDAVNTRRILDAAINAINTKAPNTPHFYSKRLQQDALRYIRTETLLRQAITKQQFELWYQPQIDFATGKVISVEALVRWRLPNGNLVSPGDFIPIAEKTGLITQIDRWVIIQACETMARWQEQALCIERVAVNVTACDVEEDDFVSFIDDILKKNHIPPPNLELEITEGVFFHSKSKNLEKLSQLRKRGLSIAVDDFGTGYSSLSYLHTLPISTLKIDRSFINSILTSENDIAITESIIWLAKTFKLQTVAEGVETADQASYLKKLGVNIAQGFYYAKPMPEEQLIAWLQQQTNVKPIEQRQSQIS</sequence>
<dbReference type="SUPFAM" id="SSF52172">
    <property type="entry name" value="CheY-like"/>
    <property type="match status" value="1"/>
</dbReference>
<dbReference type="PANTHER" id="PTHR33121:SF71">
    <property type="entry name" value="OXYGEN SENSOR PROTEIN DOSP"/>
    <property type="match status" value="1"/>
</dbReference>
<evidence type="ECO:0000259" key="1">
    <source>
        <dbReference type="PROSITE" id="PS50883"/>
    </source>
</evidence>
<accession>A0ABX3K6W6</accession>
<comment type="caution">
    <text evidence="3">The sequence shown here is derived from an EMBL/GenBank/DDBJ whole genome shotgun (WGS) entry which is preliminary data.</text>
</comment>
<dbReference type="SUPFAM" id="SSF141868">
    <property type="entry name" value="EAL domain-like"/>
    <property type="match status" value="1"/>
</dbReference>
<dbReference type="Proteomes" id="UP000189410">
    <property type="component" value="Unassembled WGS sequence"/>
</dbReference>
<dbReference type="Pfam" id="PF00563">
    <property type="entry name" value="EAL"/>
    <property type="match status" value="1"/>
</dbReference>
<dbReference type="InterPro" id="IPR000160">
    <property type="entry name" value="GGDEF_dom"/>
</dbReference>
<dbReference type="PROSITE" id="PS50887">
    <property type="entry name" value="GGDEF"/>
    <property type="match status" value="1"/>
</dbReference>
<feature type="domain" description="GGDEF" evidence="2">
    <location>
        <begin position="179"/>
        <end position="307"/>
    </location>
</feature>
<reference evidence="3 4" key="1">
    <citation type="journal article" date="2017" name="Genome Announc.">
        <title>Draft Genome Sequences of Salinivibrio proteolyticus, Salinivibrio sharmensis, Salinivibrio siamensis, Salinivibrio costicola subsp. alcaliphilus, Salinivibrio costicola subsp. vallismortis, and 29 New Isolates Belonging to the Genus Salinivibrio.</title>
        <authorList>
            <person name="Lopez-Hermoso C."/>
            <person name="de la Haba R.R."/>
            <person name="Sanchez-Porro C."/>
            <person name="Bayliss S.C."/>
            <person name="Feil E.J."/>
            <person name="Ventosa A."/>
        </authorList>
    </citation>
    <scope>NUCLEOTIDE SEQUENCE [LARGE SCALE GENOMIC DNA]</scope>
    <source>
        <strain evidence="3 4">JCM 14472</strain>
    </source>
</reference>
<evidence type="ECO:0000313" key="4">
    <source>
        <dbReference type="Proteomes" id="UP000189410"/>
    </source>
</evidence>
<dbReference type="SUPFAM" id="SSF55073">
    <property type="entry name" value="Nucleotide cyclase"/>
    <property type="match status" value="1"/>
</dbReference>
<dbReference type="SMART" id="SM00267">
    <property type="entry name" value="GGDEF"/>
    <property type="match status" value="1"/>
</dbReference>
<dbReference type="PANTHER" id="PTHR33121">
    <property type="entry name" value="CYCLIC DI-GMP PHOSPHODIESTERASE PDEF"/>
    <property type="match status" value="1"/>
</dbReference>
<dbReference type="Gene3D" id="3.30.70.270">
    <property type="match status" value="1"/>
</dbReference>
<evidence type="ECO:0000313" key="3">
    <source>
        <dbReference type="EMBL" id="OOE83217.1"/>
    </source>
</evidence>
<dbReference type="InterPro" id="IPR001633">
    <property type="entry name" value="EAL_dom"/>
</dbReference>
<evidence type="ECO:0000259" key="2">
    <source>
        <dbReference type="PROSITE" id="PS50887"/>
    </source>
</evidence>
<protein>
    <recommendedName>
        <fullName evidence="5">EAL domain-containing protein</fullName>
    </recommendedName>
</protein>
<gene>
    <name evidence="3" type="ORF">BZG73_11935</name>
</gene>
<proteinExistence type="predicted"/>
<dbReference type="CDD" id="cd01948">
    <property type="entry name" value="EAL"/>
    <property type="match status" value="1"/>
</dbReference>
<dbReference type="InterPro" id="IPR043128">
    <property type="entry name" value="Rev_trsase/Diguanyl_cyclase"/>
</dbReference>
<dbReference type="Pfam" id="PF00990">
    <property type="entry name" value="GGDEF"/>
    <property type="match status" value="1"/>
</dbReference>
<name>A0ABX3K6W6_9GAMM</name>
<dbReference type="EMBL" id="MUFB01000022">
    <property type="protein sequence ID" value="OOE83217.1"/>
    <property type="molecule type" value="Genomic_DNA"/>
</dbReference>
<evidence type="ECO:0008006" key="5">
    <source>
        <dbReference type="Google" id="ProtNLM"/>
    </source>
</evidence>
<dbReference type="Gene3D" id="3.20.20.450">
    <property type="entry name" value="EAL domain"/>
    <property type="match status" value="1"/>
</dbReference>
<organism evidence="3 4">
    <name type="scientific">Salinivibrio siamensis</name>
    <dbReference type="NCBI Taxonomy" id="414286"/>
    <lineage>
        <taxon>Bacteria</taxon>
        <taxon>Pseudomonadati</taxon>
        <taxon>Pseudomonadota</taxon>
        <taxon>Gammaproteobacteria</taxon>
        <taxon>Vibrionales</taxon>
        <taxon>Vibrionaceae</taxon>
        <taxon>Salinivibrio</taxon>
    </lineage>
</organism>
<dbReference type="InterPro" id="IPR029787">
    <property type="entry name" value="Nucleotide_cyclase"/>
</dbReference>
<dbReference type="SMART" id="SM00052">
    <property type="entry name" value="EAL"/>
    <property type="match status" value="1"/>
</dbReference>
<dbReference type="InterPro" id="IPR035919">
    <property type="entry name" value="EAL_sf"/>
</dbReference>
<dbReference type="InterPro" id="IPR050706">
    <property type="entry name" value="Cyclic-di-GMP_PDE-like"/>
</dbReference>
<keyword evidence="4" id="KW-1185">Reference proteome</keyword>
<dbReference type="InterPro" id="IPR011006">
    <property type="entry name" value="CheY-like_superfamily"/>
</dbReference>
<dbReference type="PROSITE" id="PS50883">
    <property type="entry name" value="EAL"/>
    <property type="match status" value="1"/>
</dbReference>